<dbReference type="InterPro" id="IPR035963">
    <property type="entry name" value="FERM_2"/>
</dbReference>
<keyword evidence="4" id="KW-0677">Repeat</keyword>
<dbReference type="PANTHER" id="PTHR22692">
    <property type="entry name" value="MYOSIN VII, XV"/>
    <property type="match status" value="1"/>
</dbReference>
<evidence type="ECO:0000256" key="1">
    <source>
        <dbReference type="ARBA" id="ARBA00004496"/>
    </source>
</evidence>
<dbReference type="InterPro" id="IPR000857">
    <property type="entry name" value="MyTH4_dom"/>
</dbReference>
<dbReference type="SMART" id="SM00139">
    <property type="entry name" value="MyTH4"/>
    <property type="match status" value="1"/>
</dbReference>
<feature type="non-terminal residue" evidence="8">
    <location>
        <position position="1"/>
    </location>
</feature>
<dbReference type="PROSITE" id="PS51016">
    <property type="entry name" value="MYTH4"/>
    <property type="match status" value="1"/>
</dbReference>
<dbReference type="EMBL" id="KL205911">
    <property type="protein sequence ID" value="KFV76540.1"/>
    <property type="molecule type" value="Genomic_DNA"/>
</dbReference>
<dbReference type="Pfam" id="PF00373">
    <property type="entry name" value="FERM_M"/>
    <property type="match status" value="1"/>
</dbReference>
<keyword evidence="3" id="KW-0963">Cytoplasm</keyword>
<dbReference type="InterPro" id="IPR000299">
    <property type="entry name" value="FERM_domain"/>
</dbReference>
<feature type="non-terminal residue" evidence="8">
    <location>
        <position position="523"/>
    </location>
</feature>
<dbReference type="GO" id="GO:0005737">
    <property type="term" value="C:cytoplasm"/>
    <property type="evidence" value="ECO:0007669"/>
    <property type="project" value="UniProtKB-SubCell"/>
</dbReference>
<evidence type="ECO:0000259" key="7">
    <source>
        <dbReference type="PROSITE" id="PS51016"/>
    </source>
</evidence>
<dbReference type="GO" id="GO:0005856">
    <property type="term" value="C:cytoskeleton"/>
    <property type="evidence" value="ECO:0007669"/>
    <property type="project" value="InterPro"/>
</dbReference>
<evidence type="ECO:0000256" key="5">
    <source>
        <dbReference type="ARBA" id="ARBA00023203"/>
    </source>
</evidence>
<keyword evidence="9" id="KW-1185">Reference proteome</keyword>
<keyword evidence="5" id="KW-0009">Actin-binding</keyword>
<dbReference type="Gene3D" id="1.25.40.530">
    <property type="entry name" value="MyTH4 domain"/>
    <property type="match status" value="2"/>
</dbReference>
<protein>
    <submittedName>
        <fullName evidence="8">Unconventional myosin-XV</fullName>
    </submittedName>
</protein>
<evidence type="ECO:0000256" key="3">
    <source>
        <dbReference type="ARBA" id="ARBA00022490"/>
    </source>
</evidence>
<sequence>QSSLPSLTSEPNSIMLAPVGDHYTMMDFATAHFREAQSMLGWKGMSAEKRMSGENKSAADLVQHTTVPIQGSLLPYSDSELNELATKNFVTVMRFMGDQPKLKNQNEVECIYEILQLCKEKEILHDEVYCQVIKQVTHNPKQESLLRGWLLLNLLTGYFLPSNILMPYATKFLQQASSDPSSTHYDIAKICQSNLRKNVMYGGRRHLPFPVEMEALLKGRGARRLVIFTPGGMEFLTRIKTFTVAREILQEICEQMGAGEQEEIREFALFAIRRAKKMVRPIRSEEYLHDYLLEDNLVTMSLRRVTWKTPLHFENNIYTDVHYGQMLWDYLNGRMLLGYSKEVEMQVSILAMLQHWAKTTEQHSAAPSREELKEYTPKPLQSCISPQALQNQIGLLLRSRQPLQPKDAKIQFIEHMIKLPLFGYNSYLVERVSDETIPVPCFFGVNKEQLIAVDGDAQICCVIPLKELQKMRTLRPVSDGGLPGIELNYGSAASPKTLWLELSQAKEMYHTIGVILSQTEFQH</sequence>
<evidence type="ECO:0000256" key="2">
    <source>
        <dbReference type="ARBA" id="ARBA00008314"/>
    </source>
</evidence>
<comment type="subcellular location">
    <subcellularLocation>
        <location evidence="1">Cytoplasm</location>
    </subcellularLocation>
</comment>
<name>A0A093HAU6_STRCA</name>
<evidence type="ECO:0000313" key="8">
    <source>
        <dbReference type="EMBL" id="KFV76540.1"/>
    </source>
</evidence>
<feature type="domain" description="MyTH4" evidence="7">
    <location>
        <begin position="64"/>
        <end position="217"/>
    </location>
</feature>
<dbReference type="InterPro" id="IPR038185">
    <property type="entry name" value="MyTH4_dom_sf"/>
</dbReference>
<dbReference type="SUPFAM" id="SSF47031">
    <property type="entry name" value="Second domain of FERM"/>
    <property type="match status" value="1"/>
</dbReference>
<evidence type="ECO:0000259" key="6">
    <source>
        <dbReference type="PROSITE" id="PS50057"/>
    </source>
</evidence>
<gene>
    <name evidence="8" type="ORF">N308_09451</name>
</gene>
<reference evidence="8 9" key="1">
    <citation type="submission" date="2014-04" db="EMBL/GenBank/DDBJ databases">
        <title>Genome evolution of avian class.</title>
        <authorList>
            <person name="Zhang G."/>
            <person name="Li C."/>
        </authorList>
    </citation>
    <scope>NUCLEOTIDE SEQUENCE [LARGE SCALE GENOMIC DNA]</scope>
    <source>
        <strain evidence="8">BGI_N308</strain>
    </source>
</reference>
<proteinExistence type="inferred from homology"/>
<dbReference type="Pfam" id="PF00784">
    <property type="entry name" value="MyTH4"/>
    <property type="match status" value="1"/>
</dbReference>
<organism evidence="8 9">
    <name type="scientific">Struthio camelus australis</name>
    <dbReference type="NCBI Taxonomy" id="441894"/>
    <lineage>
        <taxon>Eukaryota</taxon>
        <taxon>Metazoa</taxon>
        <taxon>Chordata</taxon>
        <taxon>Craniata</taxon>
        <taxon>Vertebrata</taxon>
        <taxon>Euteleostomi</taxon>
        <taxon>Archelosauria</taxon>
        <taxon>Archosauria</taxon>
        <taxon>Dinosauria</taxon>
        <taxon>Saurischia</taxon>
        <taxon>Theropoda</taxon>
        <taxon>Coelurosauria</taxon>
        <taxon>Aves</taxon>
        <taxon>Palaeognathae</taxon>
        <taxon>Struthioniformes</taxon>
        <taxon>Struthionidae</taxon>
        <taxon>Struthio</taxon>
    </lineage>
</organism>
<comment type="similarity">
    <text evidence="2">Belongs to the TRAFAC class myosin-kinesin ATPase superfamily. Myosin family.</text>
</comment>
<dbReference type="AlphaFoldDB" id="A0A093HAU6"/>
<dbReference type="InterPro" id="IPR019748">
    <property type="entry name" value="FERM_central"/>
</dbReference>
<evidence type="ECO:0000313" key="9">
    <source>
        <dbReference type="Proteomes" id="UP000053584"/>
    </source>
</evidence>
<accession>A0A093HAU6</accession>
<dbReference type="Proteomes" id="UP000053584">
    <property type="component" value="Unassembled WGS sequence"/>
</dbReference>
<evidence type="ECO:0000256" key="4">
    <source>
        <dbReference type="ARBA" id="ARBA00022737"/>
    </source>
</evidence>
<dbReference type="PANTHER" id="PTHR22692:SF16">
    <property type="entry name" value="MYOSIN XVB"/>
    <property type="match status" value="1"/>
</dbReference>
<dbReference type="GO" id="GO:0003779">
    <property type="term" value="F:actin binding"/>
    <property type="evidence" value="ECO:0007669"/>
    <property type="project" value="UniProtKB-KW"/>
</dbReference>
<feature type="domain" description="FERM" evidence="6">
    <location>
        <begin position="223"/>
        <end position="523"/>
    </location>
</feature>
<dbReference type="Gene3D" id="3.10.20.90">
    <property type="entry name" value="Phosphatidylinositol 3-kinase Catalytic Subunit, Chain A, domain 1"/>
    <property type="match status" value="1"/>
</dbReference>
<dbReference type="PROSITE" id="PS50057">
    <property type="entry name" value="FERM_3"/>
    <property type="match status" value="1"/>
</dbReference>
<dbReference type="InterPro" id="IPR051567">
    <property type="entry name" value="Unconventional_Myosin_ATPase"/>
</dbReference>